<dbReference type="SUPFAM" id="SSF69279">
    <property type="entry name" value="Phage tail proteins"/>
    <property type="match status" value="2"/>
</dbReference>
<dbReference type="Gene3D" id="2.40.50.230">
    <property type="entry name" value="Gp5 N-terminal domain"/>
    <property type="match status" value="1"/>
</dbReference>
<evidence type="ECO:0000313" key="2">
    <source>
        <dbReference type="EMBL" id="GHB52120.1"/>
    </source>
</evidence>
<dbReference type="EMBL" id="BMXF01000001">
    <property type="protein sequence ID" value="GHB52120.1"/>
    <property type="molecule type" value="Genomic_DNA"/>
</dbReference>
<evidence type="ECO:0000259" key="1">
    <source>
        <dbReference type="Pfam" id="PF04717"/>
    </source>
</evidence>
<dbReference type="RefSeq" id="WP_189562321.1">
    <property type="nucleotide sequence ID" value="NZ_BMXF01000001.1"/>
</dbReference>
<evidence type="ECO:0000313" key="3">
    <source>
        <dbReference type="Proteomes" id="UP000598271"/>
    </source>
</evidence>
<feature type="domain" description="Gp5/Type VI secretion system Vgr protein OB-fold" evidence="1">
    <location>
        <begin position="373"/>
        <end position="448"/>
    </location>
</feature>
<dbReference type="Gene3D" id="3.55.50.10">
    <property type="entry name" value="Baseplate protein-like domains"/>
    <property type="match status" value="1"/>
</dbReference>
<reference evidence="2 3" key="1">
    <citation type="journal article" date="2014" name="Int. J. Syst. Evol. Microbiol.">
        <title>Complete genome sequence of Corynebacterium casei LMG S-19264T (=DSM 44701T), isolated from a smear-ripened cheese.</title>
        <authorList>
            <consortium name="US DOE Joint Genome Institute (JGI-PGF)"/>
            <person name="Walter F."/>
            <person name="Albersmeier A."/>
            <person name="Kalinowski J."/>
            <person name="Ruckert C."/>
        </authorList>
    </citation>
    <scope>NUCLEOTIDE SEQUENCE [LARGE SCALE GENOMIC DNA]</scope>
    <source>
        <strain evidence="2 3">KCTC 12866</strain>
    </source>
</reference>
<dbReference type="Proteomes" id="UP000598271">
    <property type="component" value="Unassembled WGS sequence"/>
</dbReference>
<gene>
    <name evidence="2" type="ORF">GCM10007390_00930</name>
</gene>
<dbReference type="Pfam" id="PF05954">
    <property type="entry name" value="Phage_GPD"/>
    <property type="match status" value="1"/>
</dbReference>
<keyword evidence="3" id="KW-1185">Reference proteome</keyword>
<dbReference type="SUPFAM" id="SSF69349">
    <property type="entry name" value="Phage fibre proteins"/>
    <property type="match status" value="1"/>
</dbReference>
<dbReference type="SUPFAM" id="SSF69255">
    <property type="entry name" value="gp5 N-terminal domain-like"/>
    <property type="match status" value="1"/>
</dbReference>
<protein>
    <recommendedName>
        <fullName evidence="1">Gp5/Type VI secretion system Vgr protein OB-fold domain-containing protein</fullName>
    </recommendedName>
</protein>
<dbReference type="Pfam" id="PF04717">
    <property type="entry name" value="Phage_base_V"/>
    <property type="match status" value="1"/>
</dbReference>
<dbReference type="InterPro" id="IPR037026">
    <property type="entry name" value="Vgr_OB-fold_dom_sf"/>
</dbReference>
<sequence length="604" mass="67471">MAKQVNIKIELEGGNEISRHLGLVIEQRLFDHHRFELLVPFDQLETSGEHFFNQSHRNALGRKITFTFSPRREGDEFEYVFQGIVTEIRLRSLSDMSSAFVLKGASPTILLEDSPQRRSFIRGSVQELFDQVLRPYPQNLLRRNLNPNNGGRQIPFIQYKESNYRFLCRVADRCAEWFYYDGRELVLGPGNSPETDFRVDGTQNFDLAMVMQPARFAMFGYDYTEHQTFTGESSAQDVEGLTTLSEFALQQSDELFAAGALLTAPETVGSQQEADELARMRRSALTSSMVDFRGQGENPDLSVGTILNVKGDRINDRGERYEESFGKYRVTEITHRVNTAGSYQNDFRAVPESARHPPANPSVTNPLGENELAEVIDNGDPESLGRVRVRFDWGQPQSEDQESYWIRVGTFHSSEGRGANFIPELGAQVLVGYEQNLAENPVVLTSLYRKPDDDTDYSPPDNDLKVIATRSGNMIIFSDKAGEAQIQISNREQTETHILLDFSDDGRIKINVGNGLVEVNSRNIKMSASENIELKARQNITLEAGSIEANADQNITLKANANLEMEGTAAAKMKGGQVEISGDATTEVKSSGVAILKGSLVQIN</sequence>
<comment type="caution">
    <text evidence="2">The sequence shown here is derived from an EMBL/GenBank/DDBJ whole genome shotgun (WGS) entry which is preliminary data.</text>
</comment>
<dbReference type="InterPro" id="IPR006531">
    <property type="entry name" value="Gp5/Vgr_OB"/>
</dbReference>
<accession>A0A8J3CZC6</accession>
<name>A0A8J3CZC6_9BACT</name>
<organism evidence="2 3">
    <name type="scientific">Persicitalea jodogahamensis</name>
    <dbReference type="NCBI Taxonomy" id="402147"/>
    <lineage>
        <taxon>Bacteria</taxon>
        <taxon>Pseudomonadati</taxon>
        <taxon>Bacteroidota</taxon>
        <taxon>Cytophagia</taxon>
        <taxon>Cytophagales</taxon>
        <taxon>Spirosomataceae</taxon>
        <taxon>Persicitalea</taxon>
    </lineage>
</organism>
<proteinExistence type="predicted"/>
<dbReference type="AlphaFoldDB" id="A0A8J3CZC6"/>
<dbReference type="Gene3D" id="2.30.110.50">
    <property type="match status" value="1"/>
</dbReference>